<dbReference type="SMART" id="SM00175">
    <property type="entry name" value="RAB"/>
    <property type="match status" value="1"/>
</dbReference>
<dbReference type="NCBIfam" id="TIGR00231">
    <property type="entry name" value="small_GTP"/>
    <property type="match status" value="1"/>
</dbReference>
<organism evidence="4 5">
    <name type="scientific">Trichoplax adhaerens</name>
    <name type="common">Trichoplax reptans</name>
    <dbReference type="NCBI Taxonomy" id="10228"/>
    <lineage>
        <taxon>Eukaryota</taxon>
        <taxon>Metazoa</taxon>
        <taxon>Placozoa</taxon>
        <taxon>Uniplacotomia</taxon>
        <taxon>Trichoplacea</taxon>
        <taxon>Trichoplacidae</taxon>
        <taxon>Trichoplax</taxon>
    </lineage>
</organism>
<name>B3RL19_TRIAD</name>
<dbReference type="GO" id="GO:0017157">
    <property type="term" value="P:regulation of exocytosis"/>
    <property type="evidence" value="ECO:0000318"/>
    <property type="project" value="GO_Central"/>
</dbReference>
<dbReference type="RefSeq" id="XP_002108673.1">
    <property type="nucleotide sequence ID" value="XM_002108637.1"/>
</dbReference>
<evidence type="ECO:0000256" key="2">
    <source>
        <dbReference type="ARBA" id="ARBA00023134"/>
    </source>
</evidence>
<dbReference type="GO" id="GO:0003924">
    <property type="term" value="F:GTPase activity"/>
    <property type="evidence" value="ECO:0000318"/>
    <property type="project" value="GO_Central"/>
</dbReference>
<dbReference type="Gene3D" id="3.40.50.300">
    <property type="entry name" value="P-loop containing nucleotide triphosphate hydrolases"/>
    <property type="match status" value="1"/>
</dbReference>
<dbReference type="InterPro" id="IPR027417">
    <property type="entry name" value="P-loop_NTPase"/>
</dbReference>
<dbReference type="CTD" id="6749887"/>
<dbReference type="InterPro" id="IPR005225">
    <property type="entry name" value="Small_GTP-bd"/>
</dbReference>
<dbReference type="STRING" id="10228.B3RL19"/>
<keyword evidence="5" id="KW-1185">Reference proteome</keyword>
<dbReference type="OrthoDB" id="9989112at2759"/>
<evidence type="ECO:0000256" key="3">
    <source>
        <dbReference type="ARBA" id="ARBA00023288"/>
    </source>
</evidence>
<dbReference type="PROSITE" id="PS51421">
    <property type="entry name" value="RAS"/>
    <property type="match status" value="1"/>
</dbReference>
<dbReference type="SMART" id="SM00174">
    <property type="entry name" value="RHO"/>
    <property type="match status" value="1"/>
</dbReference>
<keyword evidence="1" id="KW-0547">Nucleotide-binding</keyword>
<evidence type="ECO:0000313" key="4">
    <source>
        <dbReference type="EMBL" id="EDV29471.1"/>
    </source>
</evidence>
<dbReference type="PANTHER" id="PTHR47977">
    <property type="entry name" value="RAS-RELATED PROTEIN RAB"/>
    <property type="match status" value="1"/>
</dbReference>
<protein>
    <submittedName>
        <fullName evidence="4">Uncharacterized protein</fullName>
    </submittedName>
</protein>
<reference evidence="4 5" key="1">
    <citation type="journal article" date="2008" name="Nature">
        <title>The Trichoplax genome and the nature of placozoans.</title>
        <authorList>
            <person name="Srivastava M."/>
            <person name="Begovic E."/>
            <person name="Chapman J."/>
            <person name="Putnam N.H."/>
            <person name="Hellsten U."/>
            <person name="Kawashima T."/>
            <person name="Kuo A."/>
            <person name="Mitros T."/>
            <person name="Salamov A."/>
            <person name="Carpenter M.L."/>
            <person name="Signorovitch A.Y."/>
            <person name="Moreno M.A."/>
            <person name="Kamm K."/>
            <person name="Grimwood J."/>
            <person name="Schmutz J."/>
            <person name="Shapiro H."/>
            <person name="Grigoriev I.V."/>
            <person name="Buss L.W."/>
            <person name="Schierwater B."/>
            <person name="Dellaporta S.L."/>
            <person name="Rokhsar D.S."/>
        </authorList>
    </citation>
    <scope>NUCLEOTIDE SEQUENCE [LARGE SCALE GENOMIC DNA]</scope>
    <source>
        <strain evidence="4 5">Grell-BS-1999</strain>
    </source>
</reference>
<proteinExistence type="predicted"/>
<dbReference type="PRINTS" id="PR00449">
    <property type="entry name" value="RASTRNSFRMNG"/>
</dbReference>
<dbReference type="FunFam" id="3.40.50.300:FF:001129">
    <property type="entry name" value="ras-related protein Rab-44 isoform X2"/>
    <property type="match status" value="1"/>
</dbReference>
<dbReference type="eggNOG" id="KOG0095">
    <property type="taxonomic scope" value="Eukaryota"/>
</dbReference>
<dbReference type="HOGENOM" id="CLU_041217_10_1_1"/>
<accession>B3RL19</accession>
<dbReference type="Proteomes" id="UP000009022">
    <property type="component" value="Unassembled WGS sequence"/>
</dbReference>
<dbReference type="AlphaFoldDB" id="B3RL19"/>
<dbReference type="SMART" id="SM00173">
    <property type="entry name" value="RAS"/>
    <property type="match status" value="1"/>
</dbReference>
<dbReference type="OMA" id="ANCCIEV"/>
<dbReference type="PROSITE" id="PS51419">
    <property type="entry name" value="RAB"/>
    <property type="match status" value="1"/>
</dbReference>
<dbReference type="GeneID" id="6749887"/>
<dbReference type="InterPro" id="IPR001806">
    <property type="entry name" value="Small_GTPase"/>
</dbReference>
<dbReference type="PhylomeDB" id="B3RL19"/>
<dbReference type="InParanoid" id="B3RL19"/>
<dbReference type="KEGG" id="tad:TRIADDRAFT_20151"/>
<evidence type="ECO:0000256" key="1">
    <source>
        <dbReference type="ARBA" id="ARBA00022741"/>
    </source>
</evidence>
<dbReference type="EMBL" id="DS985241">
    <property type="protein sequence ID" value="EDV29471.1"/>
    <property type="molecule type" value="Genomic_DNA"/>
</dbReference>
<keyword evidence="2" id="KW-0342">GTP-binding</keyword>
<dbReference type="GO" id="GO:0005794">
    <property type="term" value="C:Golgi apparatus"/>
    <property type="evidence" value="ECO:0000318"/>
    <property type="project" value="GO_Central"/>
</dbReference>
<dbReference type="InterPro" id="IPR050227">
    <property type="entry name" value="Rab"/>
</dbReference>
<sequence length="164" mass="18889">MKIFKIILVGDSGVGKSSFINRFCHHNFDQFQRVTIGNYPGLHNKPVIIDDKVVMLEIWDTVGQERFDSLPRSYFRRADGIIALFDITSKDSFENIPTWLSHIEDWVENPPLLIMVGNKLDISDQRKVSIEDGFQMAFDHNAMYAETSARTGEHVFETCHQLAR</sequence>
<dbReference type="SUPFAM" id="SSF52540">
    <property type="entry name" value="P-loop containing nucleoside triphosphate hydrolases"/>
    <property type="match status" value="1"/>
</dbReference>
<evidence type="ECO:0000313" key="5">
    <source>
        <dbReference type="Proteomes" id="UP000009022"/>
    </source>
</evidence>
<gene>
    <name evidence="4" type="ORF">TRIADDRAFT_20151</name>
</gene>
<dbReference type="Pfam" id="PF00071">
    <property type="entry name" value="Ras"/>
    <property type="match status" value="1"/>
</dbReference>
<keyword evidence="3" id="KW-0449">Lipoprotein</keyword>
<dbReference type="GO" id="GO:0005768">
    <property type="term" value="C:endosome"/>
    <property type="evidence" value="ECO:0000318"/>
    <property type="project" value="GO_Central"/>
</dbReference>
<dbReference type="CDD" id="cd00154">
    <property type="entry name" value="Rab"/>
    <property type="match status" value="1"/>
</dbReference>
<dbReference type="GO" id="GO:0005525">
    <property type="term" value="F:GTP binding"/>
    <property type="evidence" value="ECO:0000318"/>
    <property type="project" value="GO_Central"/>
</dbReference>